<evidence type="ECO:0008006" key="4">
    <source>
        <dbReference type="Google" id="ProtNLM"/>
    </source>
</evidence>
<comment type="caution">
    <text evidence="2">The sequence shown here is derived from an EMBL/GenBank/DDBJ whole genome shotgun (WGS) entry which is preliminary data.</text>
</comment>
<dbReference type="Proteomes" id="UP001159179">
    <property type="component" value="Unassembled WGS sequence"/>
</dbReference>
<dbReference type="AlphaFoldDB" id="A0AAW6SN79"/>
<feature type="chain" id="PRO_5043835036" description="Lipoprotein" evidence="1">
    <location>
        <begin position="19"/>
        <end position="302"/>
    </location>
</feature>
<organism evidence="2 3">
    <name type="scientific">Heyndrickxia oleronia</name>
    <dbReference type="NCBI Taxonomy" id="38875"/>
    <lineage>
        <taxon>Bacteria</taxon>
        <taxon>Bacillati</taxon>
        <taxon>Bacillota</taxon>
        <taxon>Bacilli</taxon>
        <taxon>Bacillales</taxon>
        <taxon>Bacillaceae</taxon>
        <taxon>Heyndrickxia</taxon>
    </lineage>
</organism>
<dbReference type="PROSITE" id="PS51257">
    <property type="entry name" value="PROKAR_LIPOPROTEIN"/>
    <property type="match status" value="1"/>
</dbReference>
<dbReference type="RefSeq" id="WP_278892360.1">
    <property type="nucleotide sequence ID" value="NZ_JALCJN010000099.1"/>
</dbReference>
<sequence length="302" mass="35144">MKKALSIFLLFTILVLSACSNTTIQQKSEKDGNEPTETELSWLEILEVNSQENYSAQNFFETYSQYIDQFTSTKAKNMANEMYNKVVQHLITSKDHKRLYFLYTEGFINHKEVLSKDLVKNVNQIVADVKKEEDAKKEKIKSILSIIDNGNFDSLHSYTDDTLEKETLDSLLSYGYAIEELQKNGETNHFFDLLLSINPMYQGEKNKEIAAFVTKYVALDEWKEKYIVRVNNKIMNQEYKADQVKNIPLEIGMSKQEVIHSAWGKPRQIKIFPTEQGVSEQWVYSDIKHLTFDNNELTGWQE</sequence>
<proteinExistence type="predicted"/>
<name>A0AAW6SN79_9BACI</name>
<feature type="signal peptide" evidence="1">
    <location>
        <begin position="1"/>
        <end position="18"/>
    </location>
</feature>
<evidence type="ECO:0000313" key="3">
    <source>
        <dbReference type="Proteomes" id="UP001159179"/>
    </source>
</evidence>
<dbReference type="EMBL" id="JAROYP010000001">
    <property type="protein sequence ID" value="MDH5159603.1"/>
    <property type="molecule type" value="Genomic_DNA"/>
</dbReference>
<keyword evidence="1" id="KW-0732">Signal</keyword>
<reference evidence="2" key="1">
    <citation type="submission" date="2023-03" db="EMBL/GenBank/DDBJ databases">
        <title>Bacterial isolates from washroom surfaces on a university campus.</title>
        <authorList>
            <person name="Holman D.B."/>
            <person name="Gzyl K.E."/>
            <person name="Taheri A.E."/>
        </authorList>
    </citation>
    <scope>NUCLEOTIDE SEQUENCE</scope>
    <source>
        <strain evidence="2">RD03</strain>
    </source>
</reference>
<gene>
    <name evidence="2" type="ORF">P5X88_01570</name>
</gene>
<evidence type="ECO:0000313" key="2">
    <source>
        <dbReference type="EMBL" id="MDH5159603.1"/>
    </source>
</evidence>
<accession>A0AAW6SN79</accession>
<protein>
    <recommendedName>
        <fullName evidence="4">Lipoprotein</fullName>
    </recommendedName>
</protein>
<evidence type="ECO:0000256" key="1">
    <source>
        <dbReference type="SAM" id="SignalP"/>
    </source>
</evidence>